<dbReference type="AlphaFoldDB" id="A0A6A4HX41"/>
<organism evidence="1 2">
    <name type="scientific">Gymnopus androsaceus JB14</name>
    <dbReference type="NCBI Taxonomy" id="1447944"/>
    <lineage>
        <taxon>Eukaryota</taxon>
        <taxon>Fungi</taxon>
        <taxon>Dikarya</taxon>
        <taxon>Basidiomycota</taxon>
        <taxon>Agaricomycotina</taxon>
        <taxon>Agaricomycetes</taxon>
        <taxon>Agaricomycetidae</taxon>
        <taxon>Agaricales</taxon>
        <taxon>Marasmiineae</taxon>
        <taxon>Omphalotaceae</taxon>
        <taxon>Gymnopus</taxon>
    </lineage>
</organism>
<keyword evidence="2" id="KW-1185">Reference proteome</keyword>
<evidence type="ECO:0000313" key="2">
    <source>
        <dbReference type="Proteomes" id="UP000799118"/>
    </source>
</evidence>
<dbReference type="EMBL" id="ML769449">
    <property type="protein sequence ID" value="KAE9401145.1"/>
    <property type="molecule type" value="Genomic_DNA"/>
</dbReference>
<name>A0A6A4HX41_9AGAR</name>
<dbReference type="OrthoDB" id="3025853at2759"/>
<reference evidence="1" key="1">
    <citation type="journal article" date="2019" name="Environ. Microbiol.">
        <title>Fungal ecological strategies reflected in gene transcription - a case study of two litter decomposers.</title>
        <authorList>
            <person name="Barbi F."/>
            <person name="Kohler A."/>
            <person name="Barry K."/>
            <person name="Baskaran P."/>
            <person name="Daum C."/>
            <person name="Fauchery L."/>
            <person name="Ihrmark K."/>
            <person name="Kuo A."/>
            <person name="LaButti K."/>
            <person name="Lipzen A."/>
            <person name="Morin E."/>
            <person name="Grigoriev I.V."/>
            <person name="Henrissat B."/>
            <person name="Lindahl B."/>
            <person name="Martin F."/>
        </authorList>
    </citation>
    <scope>NUCLEOTIDE SEQUENCE</scope>
    <source>
        <strain evidence="1">JB14</strain>
    </source>
</reference>
<gene>
    <name evidence="1" type="ORF">BT96DRAFT_938131</name>
</gene>
<dbReference type="Proteomes" id="UP000799118">
    <property type="component" value="Unassembled WGS sequence"/>
</dbReference>
<sequence length="260" mass="29692">MRCRDDRVSFLDVGPLLKALFPYSSEELAMLAASMELCTKVGPLPTFLLMELKLVQLQKEKKVNWFTNKHLQLAQHRLHDLHTKILYTEPPLDLKVLVFNVLKMKTLWGNDADHSCLSPLKWIESMKNYHAALVILSLATDSLVEPADPLSVLFAKEFWRYFIFFRDYPDFELLYPIWYNFKQSARNNILEGTLLSRAYYVQKVSILLQVREEVTQITGTSAAPSSSTKRPANLDLENAAKVPCMAGIGELWTIKPLGSA</sequence>
<proteinExistence type="predicted"/>
<accession>A0A6A4HX41</accession>
<protein>
    <submittedName>
        <fullName evidence="1">Uncharacterized protein</fullName>
    </submittedName>
</protein>
<evidence type="ECO:0000313" key="1">
    <source>
        <dbReference type="EMBL" id="KAE9401145.1"/>
    </source>
</evidence>